<reference evidence="5 6" key="1">
    <citation type="submission" date="2015-02" db="EMBL/GenBank/DDBJ databases">
        <authorList>
            <person name="Ju K.-S."/>
            <person name="Doroghazi J.R."/>
            <person name="Metcalf W."/>
        </authorList>
    </citation>
    <scope>NUCLEOTIDE SEQUENCE [LARGE SCALE GENOMIC DNA]</scope>
    <source>
        <strain evidence="5 6">NRRL B-16140</strain>
    </source>
</reference>
<dbReference type="InterPro" id="IPR001841">
    <property type="entry name" value="Znf_RING"/>
</dbReference>
<dbReference type="GO" id="GO:0006511">
    <property type="term" value="P:ubiquitin-dependent protein catabolic process"/>
    <property type="evidence" value="ECO:0007669"/>
    <property type="project" value="TreeGrafter"/>
</dbReference>
<dbReference type="InterPro" id="IPR051834">
    <property type="entry name" value="RING_finger_E3_ligase"/>
</dbReference>
<dbReference type="PATRIC" id="fig|68170.10.peg.9948"/>
<dbReference type="InterPro" id="IPR013083">
    <property type="entry name" value="Znf_RING/FYVE/PHD"/>
</dbReference>
<proteinExistence type="predicted"/>
<dbReference type="PROSITE" id="PS50089">
    <property type="entry name" value="ZF_RING_2"/>
    <property type="match status" value="1"/>
</dbReference>
<evidence type="ECO:0000256" key="2">
    <source>
        <dbReference type="ARBA" id="ARBA00022771"/>
    </source>
</evidence>
<name>A0A0F0GL93_LENAE</name>
<evidence type="ECO:0000256" key="1">
    <source>
        <dbReference type="ARBA" id="ARBA00022723"/>
    </source>
</evidence>
<organism evidence="5 6">
    <name type="scientific">Lentzea aerocolonigenes</name>
    <name type="common">Lechevalieria aerocolonigenes</name>
    <name type="synonym">Saccharothrix aerocolonigenes</name>
    <dbReference type="NCBI Taxonomy" id="68170"/>
    <lineage>
        <taxon>Bacteria</taxon>
        <taxon>Bacillati</taxon>
        <taxon>Actinomycetota</taxon>
        <taxon>Actinomycetes</taxon>
        <taxon>Pseudonocardiales</taxon>
        <taxon>Pseudonocardiaceae</taxon>
        <taxon>Lentzea</taxon>
    </lineage>
</organism>
<dbReference type="PANTHER" id="PTHR45931:SF3">
    <property type="entry name" value="RING ZINC FINGER-CONTAINING PROTEIN"/>
    <property type="match status" value="1"/>
</dbReference>
<dbReference type="Gene3D" id="3.30.40.10">
    <property type="entry name" value="Zinc/RING finger domain, C3HC4 (zinc finger)"/>
    <property type="match status" value="1"/>
</dbReference>
<gene>
    <name evidence="5" type="ORF">UK23_38315</name>
</gene>
<dbReference type="PANTHER" id="PTHR45931">
    <property type="entry name" value="SI:CH211-59O9.10"/>
    <property type="match status" value="1"/>
</dbReference>
<dbReference type="GO" id="GO:0008270">
    <property type="term" value="F:zinc ion binding"/>
    <property type="evidence" value="ECO:0007669"/>
    <property type="project" value="UniProtKB-KW"/>
</dbReference>
<accession>A0A0F0GL93</accession>
<comment type="caution">
    <text evidence="5">The sequence shown here is derived from an EMBL/GenBank/DDBJ whole genome shotgun (WGS) entry which is preliminary data.</text>
</comment>
<keyword evidence="1" id="KW-0479">Metal-binding</keyword>
<feature type="domain" description="RING-type" evidence="4">
    <location>
        <begin position="263"/>
        <end position="307"/>
    </location>
</feature>
<keyword evidence="6" id="KW-1185">Reference proteome</keyword>
<keyword evidence="2" id="KW-0863">Zinc-finger</keyword>
<sequence length="562" mass="59771">MRPARCAATVDGMVNQVDFRDWPGGPVLAHVAGTVQNAVAVCETAFAGQRVTAALHREDELVGSVRVDDFDPAEVGTAAGTAVAWLDEVGDAAGAVVAEADALRHVIAMWFDSTTERLTEISTRFDAVAAEGGSHLPPLTDRLAAVDRAVPAFDLDRLGELARSVAAPELTTQITTLDELRRYAARMPAMVVEVLATSDADPDGVAATLADFAATVQAWQRTAAPVAGEVLEQLLVASAAAERLSTAARSYAAGLRESTSESCLICLENVLDGEGAAPCWRLLCGHSFHSRCAHDWLALRGTCPTCRRPADGLTGFMPVSMPVNIDPVLDFGEQPDDESELAVPPPPSFPATDFPTLYDGYLGPGSPTYSGRLNELLGARETATDHGRRAELDAAVRREIAGRAELLAELDGSTPLSPWHEVLSDTAEILRAGERRLSEAVAGAAGRDDLGRRVSQVGREIKYMLTNSFGFVTDLEDTASWAEGFTAIATQVRAVRDWLSTLAGYTPSAQFGSLDEVHDDLVTRNKAVSDTAAATAATLLEVSKWVEQARSDHDAILARLTT</sequence>
<dbReference type="AlphaFoldDB" id="A0A0F0GL93"/>
<evidence type="ECO:0000313" key="6">
    <source>
        <dbReference type="Proteomes" id="UP000033393"/>
    </source>
</evidence>
<dbReference type="Pfam" id="PF13639">
    <property type="entry name" value="zf-RING_2"/>
    <property type="match status" value="1"/>
</dbReference>
<protein>
    <recommendedName>
        <fullName evidence="4">RING-type domain-containing protein</fullName>
    </recommendedName>
</protein>
<evidence type="ECO:0000313" key="5">
    <source>
        <dbReference type="EMBL" id="KJK42193.1"/>
    </source>
</evidence>
<evidence type="ECO:0000256" key="3">
    <source>
        <dbReference type="ARBA" id="ARBA00022833"/>
    </source>
</evidence>
<evidence type="ECO:0000259" key="4">
    <source>
        <dbReference type="PROSITE" id="PS50089"/>
    </source>
</evidence>
<dbReference type="Proteomes" id="UP000033393">
    <property type="component" value="Unassembled WGS sequence"/>
</dbReference>
<keyword evidence="3" id="KW-0862">Zinc</keyword>
<dbReference type="GO" id="GO:0061630">
    <property type="term" value="F:ubiquitin protein ligase activity"/>
    <property type="evidence" value="ECO:0007669"/>
    <property type="project" value="TreeGrafter"/>
</dbReference>
<dbReference type="EMBL" id="JYJG01000364">
    <property type="protein sequence ID" value="KJK42193.1"/>
    <property type="molecule type" value="Genomic_DNA"/>
</dbReference>
<dbReference type="SMART" id="SM00184">
    <property type="entry name" value="RING"/>
    <property type="match status" value="1"/>
</dbReference>
<dbReference type="SUPFAM" id="SSF57850">
    <property type="entry name" value="RING/U-box"/>
    <property type="match status" value="1"/>
</dbReference>